<dbReference type="Proteomes" id="UP000821837">
    <property type="component" value="Chromosome 1"/>
</dbReference>
<feature type="compositionally biased region" description="Polar residues" evidence="1">
    <location>
        <begin position="125"/>
        <end position="134"/>
    </location>
</feature>
<dbReference type="AlphaFoldDB" id="A0A9D4QGT7"/>
<proteinExistence type="predicted"/>
<evidence type="ECO:0000256" key="1">
    <source>
        <dbReference type="SAM" id="MobiDB-lite"/>
    </source>
</evidence>
<evidence type="ECO:0000313" key="3">
    <source>
        <dbReference type="Proteomes" id="UP000821837"/>
    </source>
</evidence>
<keyword evidence="3" id="KW-1185">Reference proteome</keyword>
<accession>A0A9D4QGT7</accession>
<reference evidence="2" key="2">
    <citation type="submission" date="2021-09" db="EMBL/GenBank/DDBJ databases">
        <authorList>
            <person name="Jia N."/>
            <person name="Wang J."/>
            <person name="Shi W."/>
            <person name="Du L."/>
            <person name="Sun Y."/>
            <person name="Zhan W."/>
            <person name="Jiang J."/>
            <person name="Wang Q."/>
            <person name="Zhang B."/>
            <person name="Ji P."/>
            <person name="Sakyi L.B."/>
            <person name="Cui X."/>
            <person name="Yuan T."/>
            <person name="Jiang B."/>
            <person name="Yang W."/>
            <person name="Lam T.T.-Y."/>
            <person name="Chang Q."/>
            <person name="Ding S."/>
            <person name="Wang X."/>
            <person name="Zhu J."/>
            <person name="Ruan X."/>
            <person name="Zhao L."/>
            <person name="Wei J."/>
            <person name="Que T."/>
            <person name="Du C."/>
            <person name="Cheng J."/>
            <person name="Dai P."/>
            <person name="Han X."/>
            <person name="Huang E."/>
            <person name="Gao Y."/>
            <person name="Liu J."/>
            <person name="Shao H."/>
            <person name="Ye R."/>
            <person name="Li L."/>
            <person name="Wei W."/>
            <person name="Wang X."/>
            <person name="Wang C."/>
            <person name="Huo Q."/>
            <person name="Li W."/>
            <person name="Guo W."/>
            <person name="Chen H."/>
            <person name="Chen S."/>
            <person name="Zhou L."/>
            <person name="Zhou L."/>
            <person name="Ni X."/>
            <person name="Tian J."/>
            <person name="Zhou Y."/>
            <person name="Sheng Y."/>
            <person name="Liu T."/>
            <person name="Pan Y."/>
            <person name="Xia L."/>
            <person name="Li J."/>
            <person name="Zhao F."/>
            <person name="Cao W."/>
        </authorList>
    </citation>
    <scope>NUCLEOTIDE SEQUENCE</scope>
    <source>
        <strain evidence="2">Rsan-2018</strain>
        <tissue evidence="2">Larvae</tissue>
    </source>
</reference>
<dbReference type="EMBL" id="JABSTV010001245">
    <property type="protein sequence ID" value="KAH7982538.1"/>
    <property type="molecule type" value="Genomic_DNA"/>
</dbReference>
<sequence>MNARAYARVEDLLAGFARYEVNSYLAAPDNTCKGIMRGVDHNELRDMIAQSVNLKALEVKRIKDTTTIIILFDGLKVPTYVMRGATILRYALYRRQMDVWYTCGRLGDRAEVCPTPSPEQRHTSQRISQRTRPPSNAYKRSASSVAGGGSGMAPKKNLRRRGRPAAKDMMRACGKCPRGGAPPRHLAAADGPEEEEKKETKTCGKGSRVQATKGTKRCAARGDELRATFLRRAWQQFVPAGSRAGSVSKVQFRWPVQGRGLLNGSCLGAVAEGRIVGEAYLGRSSRVVA</sequence>
<comment type="caution">
    <text evidence="2">The sequence shown here is derived from an EMBL/GenBank/DDBJ whole genome shotgun (WGS) entry which is preliminary data.</text>
</comment>
<gene>
    <name evidence="2" type="ORF">HPB52_005497</name>
</gene>
<reference evidence="2" key="1">
    <citation type="journal article" date="2020" name="Cell">
        <title>Large-Scale Comparative Analyses of Tick Genomes Elucidate Their Genetic Diversity and Vector Capacities.</title>
        <authorList>
            <consortium name="Tick Genome and Microbiome Consortium (TIGMIC)"/>
            <person name="Jia N."/>
            <person name="Wang J."/>
            <person name="Shi W."/>
            <person name="Du L."/>
            <person name="Sun Y."/>
            <person name="Zhan W."/>
            <person name="Jiang J.F."/>
            <person name="Wang Q."/>
            <person name="Zhang B."/>
            <person name="Ji P."/>
            <person name="Bell-Sakyi L."/>
            <person name="Cui X.M."/>
            <person name="Yuan T.T."/>
            <person name="Jiang B.G."/>
            <person name="Yang W.F."/>
            <person name="Lam T.T."/>
            <person name="Chang Q.C."/>
            <person name="Ding S.J."/>
            <person name="Wang X.J."/>
            <person name="Zhu J.G."/>
            <person name="Ruan X.D."/>
            <person name="Zhao L."/>
            <person name="Wei J.T."/>
            <person name="Ye R.Z."/>
            <person name="Que T.C."/>
            <person name="Du C.H."/>
            <person name="Zhou Y.H."/>
            <person name="Cheng J.X."/>
            <person name="Dai P.F."/>
            <person name="Guo W.B."/>
            <person name="Han X.H."/>
            <person name="Huang E.J."/>
            <person name="Li L.F."/>
            <person name="Wei W."/>
            <person name="Gao Y.C."/>
            <person name="Liu J.Z."/>
            <person name="Shao H.Z."/>
            <person name="Wang X."/>
            <person name="Wang C.C."/>
            <person name="Yang T.C."/>
            <person name="Huo Q.B."/>
            <person name="Li W."/>
            <person name="Chen H.Y."/>
            <person name="Chen S.E."/>
            <person name="Zhou L.G."/>
            <person name="Ni X.B."/>
            <person name="Tian J.H."/>
            <person name="Sheng Y."/>
            <person name="Liu T."/>
            <person name="Pan Y.S."/>
            <person name="Xia L.Y."/>
            <person name="Li J."/>
            <person name="Zhao F."/>
            <person name="Cao W.C."/>
        </authorList>
    </citation>
    <scope>NUCLEOTIDE SEQUENCE</scope>
    <source>
        <strain evidence="2">Rsan-2018</strain>
    </source>
</reference>
<evidence type="ECO:0000313" key="2">
    <source>
        <dbReference type="EMBL" id="KAH7982538.1"/>
    </source>
</evidence>
<name>A0A9D4QGT7_RHISA</name>
<organism evidence="2 3">
    <name type="scientific">Rhipicephalus sanguineus</name>
    <name type="common">Brown dog tick</name>
    <name type="synonym">Ixodes sanguineus</name>
    <dbReference type="NCBI Taxonomy" id="34632"/>
    <lineage>
        <taxon>Eukaryota</taxon>
        <taxon>Metazoa</taxon>
        <taxon>Ecdysozoa</taxon>
        <taxon>Arthropoda</taxon>
        <taxon>Chelicerata</taxon>
        <taxon>Arachnida</taxon>
        <taxon>Acari</taxon>
        <taxon>Parasitiformes</taxon>
        <taxon>Ixodida</taxon>
        <taxon>Ixodoidea</taxon>
        <taxon>Ixodidae</taxon>
        <taxon>Rhipicephalinae</taxon>
        <taxon>Rhipicephalus</taxon>
        <taxon>Rhipicephalus</taxon>
    </lineage>
</organism>
<feature type="region of interest" description="Disordered" evidence="1">
    <location>
        <begin position="111"/>
        <end position="206"/>
    </location>
</feature>
<protein>
    <submittedName>
        <fullName evidence="2">Uncharacterized protein</fullName>
    </submittedName>
</protein>